<feature type="transmembrane region" description="Helical" evidence="1">
    <location>
        <begin position="267"/>
        <end position="292"/>
    </location>
</feature>
<dbReference type="STRING" id="460265.Mnod_6870"/>
<gene>
    <name evidence="2" type="ordered locus">Mnod_6870</name>
</gene>
<keyword evidence="1 2" id="KW-0812">Transmembrane</keyword>
<dbReference type="Proteomes" id="UP000008207">
    <property type="component" value="Chromosome"/>
</dbReference>
<feature type="transmembrane region" description="Helical" evidence="1">
    <location>
        <begin position="374"/>
        <end position="395"/>
    </location>
</feature>
<feature type="transmembrane region" description="Helical" evidence="1">
    <location>
        <begin position="430"/>
        <end position="451"/>
    </location>
</feature>
<proteinExistence type="predicted"/>
<feature type="transmembrane region" description="Helical" evidence="1">
    <location>
        <begin position="312"/>
        <end position="329"/>
    </location>
</feature>
<feature type="transmembrane region" description="Helical" evidence="1">
    <location>
        <begin position="489"/>
        <end position="507"/>
    </location>
</feature>
<organism evidence="2 3">
    <name type="scientific">Methylobacterium nodulans (strain LMG 21967 / CNCM I-2342 / ORS 2060)</name>
    <dbReference type="NCBI Taxonomy" id="460265"/>
    <lineage>
        <taxon>Bacteria</taxon>
        <taxon>Pseudomonadati</taxon>
        <taxon>Pseudomonadota</taxon>
        <taxon>Alphaproteobacteria</taxon>
        <taxon>Hyphomicrobiales</taxon>
        <taxon>Methylobacteriaceae</taxon>
        <taxon>Methylobacterium</taxon>
    </lineage>
</organism>
<keyword evidence="3" id="KW-1185">Reference proteome</keyword>
<keyword evidence="1" id="KW-0472">Membrane</keyword>
<dbReference type="EMBL" id="CP001349">
    <property type="protein sequence ID" value="ACL61615.1"/>
    <property type="molecule type" value="Genomic_DNA"/>
</dbReference>
<keyword evidence="1" id="KW-1133">Transmembrane helix</keyword>
<dbReference type="HOGENOM" id="CLU_018237_0_0_5"/>
<evidence type="ECO:0000313" key="2">
    <source>
        <dbReference type="EMBL" id="ACL61615.1"/>
    </source>
</evidence>
<evidence type="ECO:0000256" key="1">
    <source>
        <dbReference type="SAM" id="Phobius"/>
    </source>
</evidence>
<reference evidence="2 3" key="1">
    <citation type="submission" date="2009-01" db="EMBL/GenBank/DDBJ databases">
        <title>Complete sequence of chromosome of Methylobacterium nodulans ORS 2060.</title>
        <authorList>
            <consortium name="US DOE Joint Genome Institute"/>
            <person name="Lucas S."/>
            <person name="Copeland A."/>
            <person name="Lapidus A."/>
            <person name="Glavina del Rio T."/>
            <person name="Dalin E."/>
            <person name="Tice H."/>
            <person name="Bruce D."/>
            <person name="Goodwin L."/>
            <person name="Pitluck S."/>
            <person name="Sims D."/>
            <person name="Brettin T."/>
            <person name="Detter J.C."/>
            <person name="Han C."/>
            <person name="Larimer F."/>
            <person name="Land M."/>
            <person name="Hauser L."/>
            <person name="Kyrpides N."/>
            <person name="Ivanova N."/>
            <person name="Marx C.J."/>
            <person name="Richardson P."/>
        </authorList>
    </citation>
    <scope>NUCLEOTIDE SEQUENCE [LARGE SCALE GENOMIC DNA]</scope>
    <source>
        <strain evidence="3">LMG 21967 / CNCM I-2342 / ORS 2060</strain>
    </source>
</reference>
<feature type="transmembrane region" description="Helical" evidence="1">
    <location>
        <begin position="77"/>
        <end position="97"/>
    </location>
</feature>
<name>B8IHF2_METNO</name>
<dbReference type="eggNOG" id="COG1807">
    <property type="taxonomic scope" value="Bacteria"/>
</dbReference>
<feature type="transmembrane region" description="Helical" evidence="1">
    <location>
        <begin position="109"/>
        <end position="128"/>
    </location>
</feature>
<dbReference type="KEGG" id="mno:Mnod_6870"/>
<feature type="transmembrane region" description="Helical" evidence="1">
    <location>
        <begin position="212"/>
        <end position="231"/>
    </location>
</feature>
<protein>
    <submittedName>
        <fullName evidence="2">Putative transmembrane protein</fullName>
    </submittedName>
</protein>
<sequence>MASASFLTGNVFLSARSVRPVVAFVSNLIGPELHGGTVDPKPHPVSPGWIAGLCVTIALGLLLVVVGNGAGLRGSPIAFPVYWTGTVLVLVPAALRVSRPLVARGERLVILLVMAEALYLVKVVYYPLNFVGHDEFLHWTAAVDLITARRLFLTNPLLEVQASYPGLEIVTTAVAHLTGTSVFVAGSILLAVLRATFVGALFLFLEKISGSVRIAGIGCLVYMGCPTFLLFESMFSYESLGIVLCALTFAIEAGSRDLEPRQRYGSVLLIGLVLASLAVTHHLSSAFGAIYFGGLALTEALRHGPMRTGVRLVLVTSAVLAITLPLLWMELRGNPVESYLGPVIEHAYKVLLNKIQGFPVMPAEIPNERPQQPILMRATTLFGVLLIALCLATGFFRTWGLSAVGALRPGWALIGEVLRKRHWRDSRLIFLTMVAVGFPVSVALRLTIGGWEVGNRMGSFVFFAVALLVAVSIVHFWQRRAARGWRLHASSAFVAIIVMSGSTSATIDPIRGMFRVVADSESIETMGVETALWTKEWLGPGNRFSSDRINRLLLAGYGRQDVRIDVWQGITAGRVFLAEQLYPDGYYALVNGDVDFLLADLRLTFAEPVMGYYYEPWEDNTGMKVPASSLLKFNDVEGVTRIYDNGFQIIYDVRALHAPR</sequence>
<accession>B8IHF2</accession>
<feature type="transmembrane region" description="Helical" evidence="1">
    <location>
        <begin position="182"/>
        <end position="205"/>
    </location>
</feature>
<dbReference type="AlphaFoldDB" id="B8IHF2"/>
<feature type="transmembrane region" description="Helical" evidence="1">
    <location>
        <begin position="49"/>
        <end position="71"/>
    </location>
</feature>
<feature type="transmembrane region" description="Helical" evidence="1">
    <location>
        <begin position="457"/>
        <end position="477"/>
    </location>
</feature>
<evidence type="ECO:0000313" key="3">
    <source>
        <dbReference type="Proteomes" id="UP000008207"/>
    </source>
</evidence>